<dbReference type="Gene3D" id="2.115.10.20">
    <property type="entry name" value="Glycosyl hydrolase domain, family 43"/>
    <property type="match status" value="1"/>
</dbReference>
<comment type="caution">
    <text evidence="3">The sequence shown here is derived from an EMBL/GenBank/DDBJ whole genome shotgun (WGS) entry which is preliminary data.</text>
</comment>
<evidence type="ECO:0000313" key="3">
    <source>
        <dbReference type="EMBL" id="ELY42089.1"/>
    </source>
</evidence>
<evidence type="ECO:0000259" key="2">
    <source>
        <dbReference type="Pfam" id="PF24793"/>
    </source>
</evidence>
<proteinExistence type="predicted"/>
<evidence type="ECO:0000256" key="1">
    <source>
        <dbReference type="ARBA" id="ARBA00023277"/>
    </source>
</evidence>
<dbReference type="InterPro" id="IPR023296">
    <property type="entry name" value="Glyco_hydro_beta-prop_sf"/>
</dbReference>
<dbReference type="SUPFAM" id="SSF75005">
    <property type="entry name" value="Arabinanase/levansucrase/invertase"/>
    <property type="match status" value="1"/>
</dbReference>
<dbReference type="InterPro" id="IPR052176">
    <property type="entry name" value="Glycosyl_Hydrlase_43_Enz"/>
</dbReference>
<feature type="domain" description="Glucosamine inositolphosphorylceramide transferase 1 N-terminal" evidence="2">
    <location>
        <begin position="72"/>
        <end position="337"/>
    </location>
</feature>
<evidence type="ECO:0000313" key="4">
    <source>
        <dbReference type="Proteomes" id="UP000011661"/>
    </source>
</evidence>
<dbReference type="Pfam" id="PF24793">
    <property type="entry name" value="GINT1_N"/>
    <property type="match status" value="1"/>
</dbReference>
<dbReference type="AlphaFoldDB" id="L9VY46"/>
<dbReference type="OrthoDB" id="203438at2157"/>
<dbReference type="STRING" id="1230460.C495_16113"/>
<reference evidence="3 4" key="1">
    <citation type="journal article" date="2014" name="PLoS Genet.">
        <title>Phylogenetically driven sequencing of extremely halophilic archaea reveals strategies for static and dynamic osmo-response.</title>
        <authorList>
            <person name="Becker E.A."/>
            <person name="Seitzer P.M."/>
            <person name="Tritt A."/>
            <person name="Larsen D."/>
            <person name="Krusor M."/>
            <person name="Yao A.I."/>
            <person name="Wu D."/>
            <person name="Madern D."/>
            <person name="Eisen J.A."/>
            <person name="Darling A.E."/>
            <person name="Facciotti M.T."/>
        </authorList>
    </citation>
    <scope>NUCLEOTIDE SEQUENCE [LARGE SCALE GENOMIC DNA]</scope>
    <source>
        <strain evidence="3 4">JCM 14089</strain>
    </source>
</reference>
<accession>L9VY46</accession>
<dbReference type="eggNOG" id="arCOG10642">
    <property type="taxonomic scope" value="Archaea"/>
</dbReference>
<sequence length="357" mass="40087">MRTIQSLLAPESPIQDLRWKAGETITRGLQSTRRSTPTGNGHDAIIDGTGGETVPPFASSFPTRNPLSPRPAVDVENPVLTVDDVSGHGDADFVADPFLFVEEGVWHLFFEISNRHRDPPAVIGHATSTDAGRTWSFTDVVLRTDTHLAFPYVFEWDGTQYMIPDRWDHVNGEPRDIKLYRATSFPDSWAEIATLVSPTHRLNDFVAFRFDDRWWGIGGDGRELYAYYSDELTATDWTPHRENPVVSNRPRGARPGGRPIVSDDRVLLFLQDCVARYGSKLRAFEVVTLTPAEYDDHEHPRSPVLEPNDTSLGWNAGKMHHLDPVYVDGSWRCAVDGNIGLQRAFGTHHWSIGIFDA</sequence>
<dbReference type="PANTHER" id="PTHR43772:SF2">
    <property type="entry name" value="PUTATIVE (AFU_ORTHOLOGUE AFUA_2G04480)-RELATED"/>
    <property type="match status" value="1"/>
</dbReference>
<organism evidence="3 4">
    <name type="scientific">Natronorubrum sulfidifaciens JCM 14089</name>
    <dbReference type="NCBI Taxonomy" id="1230460"/>
    <lineage>
        <taxon>Archaea</taxon>
        <taxon>Methanobacteriati</taxon>
        <taxon>Methanobacteriota</taxon>
        <taxon>Stenosarchaea group</taxon>
        <taxon>Halobacteria</taxon>
        <taxon>Halobacteriales</taxon>
        <taxon>Natrialbaceae</taxon>
        <taxon>Natronorubrum</taxon>
    </lineage>
</organism>
<dbReference type="Proteomes" id="UP000011661">
    <property type="component" value="Unassembled WGS sequence"/>
</dbReference>
<keyword evidence="1" id="KW-0119">Carbohydrate metabolism</keyword>
<protein>
    <recommendedName>
        <fullName evidence="2">Glucosamine inositolphosphorylceramide transferase 1 N-terminal domain-containing protein</fullName>
    </recommendedName>
</protein>
<dbReference type="InterPro" id="IPR056442">
    <property type="entry name" value="GINT1_N"/>
</dbReference>
<dbReference type="PATRIC" id="fig|1230460.4.peg.3281"/>
<gene>
    <name evidence="3" type="ORF">C495_16113</name>
</gene>
<dbReference type="EMBL" id="AOHX01000047">
    <property type="protein sequence ID" value="ELY42089.1"/>
    <property type="molecule type" value="Genomic_DNA"/>
</dbReference>
<keyword evidence="4" id="KW-1185">Reference proteome</keyword>
<dbReference type="PANTHER" id="PTHR43772">
    <property type="entry name" value="ENDO-1,4-BETA-XYLANASE"/>
    <property type="match status" value="1"/>
</dbReference>
<dbReference type="RefSeq" id="WP_008164722.1">
    <property type="nucleotide sequence ID" value="NZ_AOHX01000047.1"/>
</dbReference>
<name>L9VY46_9EURY</name>